<dbReference type="Proteomes" id="UP000008694">
    <property type="component" value="Unassembled WGS sequence"/>
</dbReference>
<accession>D7L017</accession>
<name>D7L017_ARALL</name>
<dbReference type="SUPFAM" id="SSF53098">
    <property type="entry name" value="Ribonuclease H-like"/>
    <property type="match status" value="1"/>
</dbReference>
<dbReference type="Gramene" id="scaffold_303531.1">
    <property type="protein sequence ID" value="scaffold_303531.1"/>
    <property type="gene ID" value="scaffold_303531.1"/>
</dbReference>
<dbReference type="STRING" id="81972.D7L017"/>
<dbReference type="InterPro" id="IPR050240">
    <property type="entry name" value="DNA_pol_type-B"/>
</dbReference>
<dbReference type="EMBL" id="GL348715">
    <property type="protein sequence ID" value="EFH60053.1"/>
    <property type="molecule type" value="Genomic_DNA"/>
</dbReference>
<protein>
    <recommendedName>
        <fullName evidence="2">DNA polymerase delta/zeta catalytic subunit N-terminal domain-containing protein</fullName>
    </recommendedName>
</protein>
<dbReference type="PANTHER" id="PTHR10322:SF23">
    <property type="entry name" value="DNA POLYMERASE DELTA CATALYTIC SUBUNIT"/>
    <property type="match status" value="1"/>
</dbReference>
<evidence type="ECO:0000259" key="2">
    <source>
        <dbReference type="Pfam" id="PF24055"/>
    </source>
</evidence>
<dbReference type="GO" id="GO:0003887">
    <property type="term" value="F:DNA-directed DNA polymerase activity"/>
    <property type="evidence" value="ECO:0007669"/>
    <property type="project" value="UniProtKB-EC"/>
</dbReference>
<dbReference type="HOGENOM" id="CLU_1995734_0_0_1"/>
<dbReference type="GO" id="GO:0006287">
    <property type="term" value="P:base-excision repair, gap-filling"/>
    <property type="evidence" value="ECO:0007669"/>
    <property type="project" value="TreeGrafter"/>
</dbReference>
<dbReference type="GO" id="GO:0043625">
    <property type="term" value="C:delta DNA polymerase complex"/>
    <property type="evidence" value="ECO:0007669"/>
    <property type="project" value="TreeGrafter"/>
</dbReference>
<dbReference type="Pfam" id="PF24055">
    <property type="entry name" value="POL3_N"/>
    <property type="match status" value="1"/>
</dbReference>
<gene>
    <name evidence="3" type="ORF">ARALYDRAFT_899561</name>
</gene>
<reference evidence="4" key="1">
    <citation type="journal article" date="2011" name="Nat. Genet.">
        <title>The Arabidopsis lyrata genome sequence and the basis of rapid genome size change.</title>
        <authorList>
            <person name="Hu T.T."/>
            <person name="Pattyn P."/>
            <person name="Bakker E.G."/>
            <person name="Cao J."/>
            <person name="Cheng J.-F."/>
            <person name="Clark R.M."/>
            <person name="Fahlgren N."/>
            <person name="Fawcett J.A."/>
            <person name="Grimwood J."/>
            <person name="Gundlach H."/>
            <person name="Haberer G."/>
            <person name="Hollister J.D."/>
            <person name="Ossowski S."/>
            <person name="Ottilar R.P."/>
            <person name="Salamov A.A."/>
            <person name="Schneeberger K."/>
            <person name="Spannagl M."/>
            <person name="Wang X."/>
            <person name="Yang L."/>
            <person name="Nasrallah M.E."/>
            <person name="Bergelson J."/>
            <person name="Carrington J.C."/>
            <person name="Gaut B.S."/>
            <person name="Schmutz J."/>
            <person name="Mayer K.F.X."/>
            <person name="Van de Peer Y."/>
            <person name="Grigoriev I.V."/>
            <person name="Nordborg M."/>
            <person name="Weigel D."/>
            <person name="Guo Y.-L."/>
        </authorList>
    </citation>
    <scope>NUCLEOTIDE SEQUENCE [LARGE SCALE GENOMIC DNA]</scope>
    <source>
        <strain evidence="4">cv. MN47</strain>
    </source>
</reference>
<dbReference type="GO" id="GO:0045004">
    <property type="term" value="P:DNA replication proofreading"/>
    <property type="evidence" value="ECO:0007669"/>
    <property type="project" value="TreeGrafter"/>
</dbReference>
<dbReference type="Gene3D" id="3.30.342.10">
    <property type="entry name" value="DNA Polymerase, chain B, domain 1"/>
    <property type="match status" value="1"/>
</dbReference>
<dbReference type="GO" id="GO:0008296">
    <property type="term" value="F:3'-5'-DNA exonuclease activity"/>
    <property type="evidence" value="ECO:0007669"/>
    <property type="project" value="TreeGrafter"/>
</dbReference>
<sequence>MRESNRSIKVQKFVHHIELVQRKSIMYYQQQKSQNFLKIVLTLPTMESTCLGILHRGIQISGLGMKSFQTYESHVPFDLRFMIDCNIVGGNWGLKCPVGNIKRCQNHCHIANWSLIACILFMILL</sequence>
<organism evidence="4">
    <name type="scientific">Arabidopsis lyrata subsp. lyrata</name>
    <name type="common">Lyre-leaved rock-cress</name>
    <dbReference type="NCBI Taxonomy" id="81972"/>
    <lineage>
        <taxon>Eukaryota</taxon>
        <taxon>Viridiplantae</taxon>
        <taxon>Streptophyta</taxon>
        <taxon>Embryophyta</taxon>
        <taxon>Tracheophyta</taxon>
        <taxon>Spermatophyta</taxon>
        <taxon>Magnoliopsida</taxon>
        <taxon>eudicotyledons</taxon>
        <taxon>Gunneridae</taxon>
        <taxon>Pentapetalae</taxon>
        <taxon>rosids</taxon>
        <taxon>malvids</taxon>
        <taxon>Brassicales</taxon>
        <taxon>Brassicaceae</taxon>
        <taxon>Camelineae</taxon>
        <taxon>Arabidopsis</taxon>
    </lineage>
</organism>
<evidence type="ECO:0000313" key="3">
    <source>
        <dbReference type="EMBL" id="EFH60053.1"/>
    </source>
</evidence>
<dbReference type="eggNOG" id="KOG0969">
    <property type="taxonomic scope" value="Eukaryota"/>
</dbReference>
<evidence type="ECO:0000313" key="4">
    <source>
        <dbReference type="Proteomes" id="UP000008694"/>
    </source>
</evidence>
<keyword evidence="4" id="KW-1185">Reference proteome</keyword>
<dbReference type="GO" id="GO:0006297">
    <property type="term" value="P:nucleotide-excision repair, DNA gap filling"/>
    <property type="evidence" value="ECO:0007669"/>
    <property type="project" value="TreeGrafter"/>
</dbReference>
<dbReference type="InterPro" id="IPR056435">
    <property type="entry name" value="DPOD/Z_N"/>
</dbReference>
<dbReference type="InterPro" id="IPR012337">
    <property type="entry name" value="RNaseH-like_sf"/>
</dbReference>
<proteinExistence type="predicted"/>
<comment type="catalytic activity">
    <reaction evidence="1">
        <text>DNA(n) + a 2'-deoxyribonucleoside 5'-triphosphate = DNA(n+1) + diphosphate</text>
        <dbReference type="Rhea" id="RHEA:22508"/>
        <dbReference type="Rhea" id="RHEA-COMP:17339"/>
        <dbReference type="Rhea" id="RHEA-COMP:17340"/>
        <dbReference type="ChEBI" id="CHEBI:33019"/>
        <dbReference type="ChEBI" id="CHEBI:61560"/>
        <dbReference type="ChEBI" id="CHEBI:173112"/>
        <dbReference type="EC" id="2.7.7.7"/>
    </reaction>
</comment>
<evidence type="ECO:0000256" key="1">
    <source>
        <dbReference type="ARBA" id="ARBA00049244"/>
    </source>
</evidence>
<dbReference type="AlphaFoldDB" id="D7L017"/>
<feature type="domain" description="DNA polymerase delta/zeta catalytic subunit N-terminal" evidence="2">
    <location>
        <begin position="4"/>
        <end position="45"/>
    </location>
</feature>
<dbReference type="PANTHER" id="PTHR10322">
    <property type="entry name" value="DNA POLYMERASE CATALYTIC SUBUNIT"/>
    <property type="match status" value="1"/>
</dbReference>